<dbReference type="EMBL" id="CH480301">
    <property type="protein sequence ID" value="EDW27424.1"/>
    <property type="molecule type" value="Genomic_DNA"/>
</dbReference>
<protein>
    <submittedName>
        <fullName evidence="7">GL16041</fullName>
    </submittedName>
</protein>
<keyword evidence="8" id="KW-1185">Reference proteome</keyword>
<evidence type="ECO:0000256" key="1">
    <source>
        <dbReference type="ARBA" id="ARBA00004141"/>
    </source>
</evidence>
<evidence type="ECO:0000259" key="6">
    <source>
        <dbReference type="Pfam" id="PF00909"/>
    </source>
</evidence>
<dbReference type="PRINTS" id="PR00342">
    <property type="entry name" value="RHESUSRHD"/>
</dbReference>
<reference evidence="7 8" key="1">
    <citation type="journal article" date="2007" name="Nature">
        <title>Evolution of genes and genomes on the Drosophila phylogeny.</title>
        <authorList>
            <consortium name="Drosophila 12 Genomes Consortium"/>
            <person name="Clark A.G."/>
            <person name="Eisen M.B."/>
            <person name="Smith D.R."/>
            <person name="Bergman C.M."/>
            <person name="Oliver B."/>
            <person name="Markow T.A."/>
            <person name="Kaufman T.C."/>
            <person name="Kellis M."/>
            <person name="Gelbart W."/>
            <person name="Iyer V.N."/>
            <person name="Pollard D.A."/>
            <person name="Sackton T.B."/>
            <person name="Larracuente A.M."/>
            <person name="Singh N.D."/>
            <person name="Abad J.P."/>
            <person name="Abt D.N."/>
            <person name="Adryan B."/>
            <person name="Aguade M."/>
            <person name="Akashi H."/>
            <person name="Anderson W.W."/>
            <person name="Aquadro C.F."/>
            <person name="Ardell D.H."/>
            <person name="Arguello R."/>
            <person name="Artieri C.G."/>
            <person name="Barbash D.A."/>
            <person name="Barker D."/>
            <person name="Barsanti P."/>
            <person name="Batterham P."/>
            <person name="Batzoglou S."/>
            <person name="Begun D."/>
            <person name="Bhutkar A."/>
            <person name="Blanco E."/>
            <person name="Bosak S.A."/>
            <person name="Bradley R.K."/>
            <person name="Brand A.D."/>
            <person name="Brent M.R."/>
            <person name="Brooks A.N."/>
            <person name="Brown R.H."/>
            <person name="Butlin R.K."/>
            <person name="Caggese C."/>
            <person name="Calvi B.R."/>
            <person name="Bernardo de Carvalho A."/>
            <person name="Caspi A."/>
            <person name="Castrezana S."/>
            <person name="Celniker S.E."/>
            <person name="Chang J.L."/>
            <person name="Chapple C."/>
            <person name="Chatterji S."/>
            <person name="Chinwalla A."/>
            <person name="Civetta A."/>
            <person name="Clifton S.W."/>
            <person name="Comeron J.M."/>
            <person name="Costello J.C."/>
            <person name="Coyne J.A."/>
            <person name="Daub J."/>
            <person name="David R.G."/>
            <person name="Delcher A.L."/>
            <person name="Delehaunty K."/>
            <person name="Do C.B."/>
            <person name="Ebling H."/>
            <person name="Edwards K."/>
            <person name="Eickbush T."/>
            <person name="Evans J.D."/>
            <person name="Filipski A."/>
            <person name="Findeiss S."/>
            <person name="Freyhult E."/>
            <person name="Fulton L."/>
            <person name="Fulton R."/>
            <person name="Garcia A.C."/>
            <person name="Gardiner A."/>
            <person name="Garfield D.A."/>
            <person name="Garvin B.E."/>
            <person name="Gibson G."/>
            <person name="Gilbert D."/>
            <person name="Gnerre S."/>
            <person name="Godfrey J."/>
            <person name="Good R."/>
            <person name="Gotea V."/>
            <person name="Gravely B."/>
            <person name="Greenberg A.J."/>
            <person name="Griffiths-Jones S."/>
            <person name="Gross S."/>
            <person name="Guigo R."/>
            <person name="Gustafson E.A."/>
            <person name="Haerty W."/>
            <person name="Hahn M.W."/>
            <person name="Halligan D.L."/>
            <person name="Halpern A.L."/>
            <person name="Halter G.M."/>
            <person name="Han M.V."/>
            <person name="Heger A."/>
            <person name="Hillier L."/>
            <person name="Hinrichs A.S."/>
            <person name="Holmes I."/>
            <person name="Hoskins R.A."/>
            <person name="Hubisz M.J."/>
            <person name="Hultmark D."/>
            <person name="Huntley M.A."/>
            <person name="Jaffe D.B."/>
            <person name="Jagadeeshan S."/>
            <person name="Jeck W.R."/>
            <person name="Johnson J."/>
            <person name="Jones C.D."/>
            <person name="Jordan W.C."/>
            <person name="Karpen G.H."/>
            <person name="Kataoka E."/>
            <person name="Keightley P.D."/>
            <person name="Kheradpour P."/>
            <person name="Kirkness E.F."/>
            <person name="Koerich L.B."/>
            <person name="Kristiansen K."/>
            <person name="Kudrna D."/>
            <person name="Kulathinal R.J."/>
            <person name="Kumar S."/>
            <person name="Kwok R."/>
            <person name="Lander E."/>
            <person name="Langley C.H."/>
            <person name="Lapoint R."/>
            <person name="Lazzaro B.P."/>
            <person name="Lee S.J."/>
            <person name="Levesque L."/>
            <person name="Li R."/>
            <person name="Lin C.F."/>
            <person name="Lin M.F."/>
            <person name="Lindblad-Toh K."/>
            <person name="Llopart A."/>
            <person name="Long M."/>
            <person name="Low L."/>
            <person name="Lozovsky E."/>
            <person name="Lu J."/>
            <person name="Luo M."/>
            <person name="Machado C.A."/>
            <person name="Makalowski W."/>
            <person name="Marzo M."/>
            <person name="Matsuda M."/>
            <person name="Matzkin L."/>
            <person name="McAllister B."/>
            <person name="McBride C.S."/>
            <person name="McKernan B."/>
            <person name="McKernan K."/>
            <person name="Mendez-Lago M."/>
            <person name="Minx P."/>
            <person name="Mollenhauer M.U."/>
            <person name="Montooth K."/>
            <person name="Mount S.M."/>
            <person name="Mu X."/>
            <person name="Myers E."/>
            <person name="Negre B."/>
            <person name="Newfeld S."/>
            <person name="Nielsen R."/>
            <person name="Noor M.A."/>
            <person name="O'Grady P."/>
            <person name="Pachter L."/>
            <person name="Papaceit M."/>
            <person name="Parisi M.J."/>
            <person name="Parisi M."/>
            <person name="Parts L."/>
            <person name="Pedersen J.S."/>
            <person name="Pesole G."/>
            <person name="Phillippy A.M."/>
            <person name="Ponting C.P."/>
            <person name="Pop M."/>
            <person name="Porcelli D."/>
            <person name="Powell J.R."/>
            <person name="Prohaska S."/>
            <person name="Pruitt K."/>
            <person name="Puig M."/>
            <person name="Quesneville H."/>
            <person name="Ram K.R."/>
            <person name="Rand D."/>
            <person name="Rasmussen M.D."/>
            <person name="Reed L.K."/>
            <person name="Reenan R."/>
            <person name="Reily A."/>
            <person name="Remington K.A."/>
            <person name="Rieger T.T."/>
            <person name="Ritchie M.G."/>
            <person name="Robin C."/>
            <person name="Rogers Y.H."/>
            <person name="Rohde C."/>
            <person name="Rozas J."/>
            <person name="Rubenfield M.J."/>
            <person name="Ruiz A."/>
            <person name="Russo S."/>
            <person name="Salzberg S.L."/>
            <person name="Sanchez-Gracia A."/>
            <person name="Saranga D.J."/>
            <person name="Sato H."/>
            <person name="Schaeffer S.W."/>
            <person name="Schatz M.C."/>
            <person name="Schlenke T."/>
            <person name="Schwartz R."/>
            <person name="Segarra C."/>
            <person name="Singh R.S."/>
            <person name="Sirot L."/>
            <person name="Sirota M."/>
            <person name="Sisneros N.B."/>
            <person name="Smith C.D."/>
            <person name="Smith T.F."/>
            <person name="Spieth J."/>
            <person name="Stage D.E."/>
            <person name="Stark A."/>
            <person name="Stephan W."/>
            <person name="Strausberg R.L."/>
            <person name="Strempel S."/>
            <person name="Sturgill D."/>
            <person name="Sutton G."/>
            <person name="Sutton G.G."/>
            <person name="Tao W."/>
            <person name="Teichmann S."/>
            <person name="Tobari Y.N."/>
            <person name="Tomimura Y."/>
            <person name="Tsolas J.M."/>
            <person name="Valente V.L."/>
            <person name="Venter E."/>
            <person name="Venter J.C."/>
            <person name="Vicario S."/>
            <person name="Vieira F.G."/>
            <person name="Vilella A.J."/>
            <person name="Villasante A."/>
            <person name="Walenz B."/>
            <person name="Wang J."/>
            <person name="Wasserman M."/>
            <person name="Watts T."/>
            <person name="Wilson D."/>
            <person name="Wilson R.K."/>
            <person name="Wing R.A."/>
            <person name="Wolfner M.F."/>
            <person name="Wong A."/>
            <person name="Wong G.K."/>
            <person name="Wu C.I."/>
            <person name="Wu G."/>
            <person name="Yamamoto D."/>
            <person name="Yang H.P."/>
            <person name="Yang S.P."/>
            <person name="Yorke J.A."/>
            <person name="Yoshida K."/>
            <person name="Zdobnov E."/>
            <person name="Zhang P."/>
            <person name="Zhang Y."/>
            <person name="Zimin A.V."/>
            <person name="Baldwin J."/>
            <person name="Abdouelleil A."/>
            <person name="Abdulkadir J."/>
            <person name="Abebe A."/>
            <person name="Abera B."/>
            <person name="Abreu J."/>
            <person name="Acer S.C."/>
            <person name="Aftuck L."/>
            <person name="Alexander A."/>
            <person name="An P."/>
            <person name="Anderson E."/>
            <person name="Anderson S."/>
            <person name="Arachi H."/>
            <person name="Azer M."/>
            <person name="Bachantsang P."/>
            <person name="Barry A."/>
            <person name="Bayul T."/>
            <person name="Berlin A."/>
            <person name="Bessette D."/>
            <person name="Bloom T."/>
            <person name="Blye J."/>
            <person name="Boguslavskiy L."/>
            <person name="Bonnet C."/>
            <person name="Boukhgalter B."/>
            <person name="Bourzgui I."/>
            <person name="Brown A."/>
            <person name="Cahill P."/>
            <person name="Channer S."/>
            <person name="Cheshatsang Y."/>
            <person name="Chuda L."/>
            <person name="Citroen M."/>
            <person name="Collymore A."/>
            <person name="Cooke P."/>
            <person name="Costello M."/>
            <person name="D'Aco K."/>
            <person name="Daza R."/>
            <person name="De Haan G."/>
            <person name="DeGray S."/>
            <person name="DeMaso C."/>
            <person name="Dhargay N."/>
            <person name="Dooley K."/>
            <person name="Dooley E."/>
            <person name="Doricent M."/>
            <person name="Dorje P."/>
            <person name="Dorjee K."/>
            <person name="Dupes A."/>
            <person name="Elong R."/>
            <person name="Falk J."/>
            <person name="Farina A."/>
            <person name="Faro S."/>
            <person name="Ferguson D."/>
            <person name="Fisher S."/>
            <person name="Foley C.D."/>
            <person name="Franke A."/>
            <person name="Friedrich D."/>
            <person name="Gadbois L."/>
            <person name="Gearin G."/>
            <person name="Gearin C.R."/>
            <person name="Giannoukos G."/>
            <person name="Goode T."/>
            <person name="Graham J."/>
            <person name="Grandbois E."/>
            <person name="Grewal S."/>
            <person name="Gyaltsen K."/>
            <person name="Hafez N."/>
            <person name="Hagos B."/>
            <person name="Hall J."/>
            <person name="Henson C."/>
            <person name="Hollinger A."/>
            <person name="Honan T."/>
            <person name="Huard M.D."/>
            <person name="Hughes L."/>
            <person name="Hurhula B."/>
            <person name="Husby M.E."/>
            <person name="Kamat A."/>
            <person name="Kanga B."/>
            <person name="Kashin S."/>
            <person name="Khazanovich D."/>
            <person name="Kisner P."/>
            <person name="Lance K."/>
            <person name="Lara M."/>
            <person name="Lee W."/>
            <person name="Lennon N."/>
            <person name="Letendre F."/>
            <person name="LeVine R."/>
            <person name="Lipovsky A."/>
            <person name="Liu X."/>
            <person name="Liu J."/>
            <person name="Liu S."/>
            <person name="Lokyitsang T."/>
            <person name="Lokyitsang Y."/>
            <person name="Lubonja R."/>
            <person name="Lui A."/>
            <person name="MacDonald P."/>
            <person name="Magnisalis V."/>
            <person name="Maru K."/>
            <person name="Matthews C."/>
            <person name="McCusker W."/>
            <person name="McDonough S."/>
            <person name="Mehta T."/>
            <person name="Meldrim J."/>
            <person name="Meneus L."/>
            <person name="Mihai O."/>
            <person name="Mihalev A."/>
            <person name="Mihova T."/>
            <person name="Mittelman R."/>
            <person name="Mlenga V."/>
            <person name="Montmayeur A."/>
            <person name="Mulrain L."/>
            <person name="Navidi A."/>
            <person name="Naylor J."/>
            <person name="Negash T."/>
            <person name="Nguyen T."/>
            <person name="Nguyen N."/>
            <person name="Nicol R."/>
            <person name="Norbu C."/>
            <person name="Norbu N."/>
            <person name="Novod N."/>
            <person name="O'Neill B."/>
            <person name="Osman S."/>
            <person name="Markiewicz E."/>
            <person name="Oyono O.L."/>
            <person name="Patti C."/>
            <person name="Phunkhang P."/>
            <person name="Pierre F."/>
            <person name="Priest M."/>
            <person name="Raghuraman S."/>
            <person name="Rege F."/>
            <person name="Reyes R."/>
            <person name="Rise C."/>
            <person name="Rogov P."/>
            <person name="Ross K."/>
            <person name="Ryan E."/>
            <person name="Settipalli S."/>
            <person name="Shea T."/>
            <person name="Sherpa N."/>
            <person name="Shi L."/>
            <person name="Shih D."/>
            <person name="Sparrow T."/>
            <person name="Spaulding J."/>
            <person name="Stalker J."/>
            <person name="Stange-Thomann N."/>
            <person name="Stavropoulos S."/>
            <person name="Stone C."/>
            <person name="Strader C."/>
            <person name="Tesfaye S."/>
            <person name="Thomson T."/>
            <person name="Thoulutsang Y."/>
            <person name="Thoulutsang D."/>
            <person name="Topham K."/>
            <person name="Topping I."/>
            <person name="Tsamla T."/>
            <person name="Vassiliev H."/>
            <person name="Vo A."/>
            <person name="Wangchuk T."/>
            <person name="Wangdi T."/>
            <person name="Weiand M."/>
            <person name="Wilkinson J."/>
            <person name="Wilson A."/>
            <person name="Yadav S."/>
            <person name="Young G."/>
            <person name="Yu Q."/>
            <person name="Zembek L."/>
            <person name="Zhong D."/>
            <person name="Zimmer A."/>
            <person name="Zwirko Z."/>
            <person name="Jaffe D.B."/>
            <person name="Alvarez P."/>
            <person name="Brockman W."/>
            <person name="Butler J."/>
            <person name="Chin C."/>
            <person name="Gnerre S."/>
            <person name="Grabherr M."/>
            <person name="Kleber M."/>
            <person name="Mauceli E."/>
            <person name="MacCallum I."/>
        </authorList>
    </citation>
    <scope>NUCLEOTIDE SEQUENCE [LARGE SCALE GENOMIC DNA]</scope>
    <source>
        <strain evidence="8">MSH-3 / Tucson 14011-0111.49</strain>
    </source>
</reference>
<gene>
    <name evidence="7" type="primary">Dper\GL16041</name>
    <name evidence="7" type="ORF">Dper_GL16041</name>
</gene>
<evidence type="ECO:0000256" key="5">
    <source>
        <dbReference type="SAM" id="Phobius"/>
    </source>
</evidence>
<keyword evidence="4 5" id="KW-0472">Membrane</keyword>
<dbReference type="InterPro" id="IPR029020">
    <property type="entry name" value="Ammonium/urea_transptr"/>
</dbReference>
<evidence type="ECO:0000256" key="4">
    <source>
        <dbReference type="ARBA" id="ARBA00023136"/>
    </source>
</evidence>
<accession>B4HDG8</accession>
<dbReference type="AlphaFoldDB" id="B4HDG8"/>
<evidence type="ECO:0000313" key="7">
    <source>
        <dbReference type="EMBL" id="EDW27424.1"/>
    </source>
</evidence>
<dbReference type="HOGENOM" id="CLU_2796658_0_0_1"/>
<evidence type="ECO:0000256" key="3">
    <source>
        <dbReference type="ARBA" id="ARBA00022989"/>
    </source>
</evidence>
<feature type="domain" description="Ammonium transporter AmtB-like" evidence="6">
    <location>
        <begin position="1"/>
        <end position="47"/>
    </location>
</feature>
<proteinExistence type="predicted"/>
<dbReference type="OrthoDB" id="534912at2759"/>
<evidence type="ECO:0000313" key="8">
    <source>
        <dbReference type="Proteomes" id="UP000008744"/>
    </source>
</evidence>
<dbReference type="Proteomes" id="UP000008744">
    <property type="component" value="Unassembled WGS sequence"/>
</dbReference>
<dbReference type="eggNOG" id="KOG3796">
    <property type="taxonomic scope" value="Eukaryota"/>
</dbReference>
<keyword evidence="3 5" id="KW-1133">Transmembrane helix</keyword>
<dbReference type="GO" id="GO:0050911">
    <property type="term" value="P:detection of chemical stimulus involved in sensory perception of smell"/>
    <property type="evidence" value="ECO:0007669"/>
    <property type="project" value="EnsemblMetazoa"/>
</dbReference>
<sequence length="68" mass="7043">MVHVQNSTLAGGVAVGTVCNLLLGAHGAVLIGIIAGTVSVLGYRYLTVSSTRNTHCPQSPNPFKHTKN</sequence>
<dbReference type="InterPro" id="IPR024041">
    <property type="entry name" value="NH4_transpt_AmtB-like_dom"/>
</dbReference>
<dbReference type="GO" id="GO:0008519">
    <property type="term" value="F:ammonium channel activity"/>
    <property type="evidence" value="ECO:0007669"/>
    <property type="project" value="EnsemblMetazoa"/>
</dbReference>
<organism evidence="8">
    <name type="scientific">Drosophila persimilis</name>
    <name type="common">Fruit fly</name>
    <dbReference type="NCBI Taxonomy" id="7234"/>
    <lineage>
        <taxon>Eukaryota</taxon>
        <taxon>Metazoa</taxon>
        <taxon>Ecdysozoa</taxon>
        <taxon>Arthropoda</taxon>
        <taxon>Hexapoda</taxon>
        <taxon>Insecta</taxon>
        <taxon>Pterygota</taxon>
        <taxon>Neoptera</taxon>
        <taxon>Endopterygota</taxon>
        <taxon>Diptera</taxon>
        <taxon>Brachycera</taxon>
        <taxon>Muscomorpha</taxon>
        <taxon>Ephydroidea</taxon>
        <taxon>Drosophilidae</taxon>
        <taxon>Drosophila</taxon>
        <taxon>Sophophora</taxon>
    </lineage>
</organism>
<dbReference type="Gene3D" id="1.10.3430.10">
    <property type="entry name" value="Ammonium transporter AmtB like domains"/>
    <property type="match status" value="1"/>
</dbReference>
<keyword evidence="2 5" id="KW-0812">Transmembrane</keyword>
<dbReference type="Pfam" id="PF00909">
    <property type="entry name" value="Ammonium_transp"/>
    <property type="match status" value="1"/>
</dbReference>
<evidence type="ECO:0000256" key="2">
    <source>
        <dbReference type="ARBA" id="ARBA00022692"/>
    </source>
</evidence>
<name>B4HDG8_DROPE</name>
<dbReference type="GO" id="GO:0071242">
    <property type="term" value="P:cellular response to ammonium ion"/>
    <property type="evidence" value="ECO:0007669"/>
    <property type="project" value="EnsemblMetazoa"/>
</dbReference>
<dbReference type="GO" id="GO:0005886">
    <property type="term" value="C:plasma membrane"/>
    <property type="evidence" value="ECO:0007669"/>
    <property type="project" value="EnsemblMetazoa"/>
</dbReference>
<comment type="subcellular location">
    <subcellularLocation>
        <location evidence="1">Membrane</location>
        <topology evidence="1">Multi-pass membrane protein</topology>
    </subcellularLocation>
</comment>
<dbReference type="InterPro" id="IPR002229">
    <property type="entry name" value="RhesusRHD"/>
</dbReference>
<feature type="transmembrane region" description="Helical" evidence="5">
    <location>
        <begin position="20"/>
        <end position="43"/>
    </location>
</feature>
<dbReference type="OMA" id="TRNTHCP"/>
<dbReference type="SUPFAM" id="SSF111352">
    <property type="entry name" value="Ammonium transporter"/>
    <property type="match status" value="1"/>
</dbReference>